<feature type="signal peptide" evidence="2">
    <location>
        <begin position="1"/>
        <end position="20"/>
    </location>
</feature>
<evidence type="ECO:0008006" key="5">
    <source>
        <dbReference type="Google" id="ProtNLM"/>
    </source>
</evidence>
<dbReference type="AlphaFoldDB" id="A0A8T1NX30"/>
<sequence>MVALALSLFVSLCSNRSSNCIYIREVNISLLNMEISEVVGRVCLLRMCKLLLPTTWRRSHPDRDPNRTNMQNKTTKILNM</sequence>
<evidence type="ECO:0000256" key="2">
    <source>
        <dbReference type="SAM" id="SignalP"/>
    </source>
</evidence>
<comment type="caution">
    <text evidence="3">The sequence shown here is derived from an EMBL/GenBank/DDBJ whole genome shotgun (WGS) entry which is preliminary data.</text>
</comment>
<gene>
    <name evidence="3" type="ORF">CIPAW_11G088400</name>
</gene>
<name>A0A8T1NX30_CARIL</name>
<organism evidence="3 4">
    <name type="scientific">Carya illinoinensis</name>
    <name type="common">Pecan</name>
    <dbReference type="NCBI Taxonomy" id="32201"/>
    <lineage>
        <taxon>Eukaryota</taxon>
        <taxon>Viridiplantae</taxon>
        <taxon>Streptophyta</taxon>
        <taxon>Embryophyta</taxon>
        <taxon>Tracheophyta</taxon>
        <taxon>Spermatophyta</taxon>
        <taxon>Magnoliopsida</taxon>
        <taxon>eudicotyledons</taxon>
        <taxon>Gunneridae</taxon>
        <taxon>Pentapetalae</taxon>
        <taxon>rosids</taxon>
        <taxon>fabids</taxon>
        <taxon>Fagales</taxon>
        <taxon>Juglandaceae</taxon>
        <taxon>Carya</taxon>
    </lineage>
</organism>
<keyword evidence="4" id="KW-1185">Reference proteome</keyword>
<dbReference type="Proteomes" id="UP000811609">
    <property type="component" value="Chromosome 11"/>
</dbReference>
<feature type="chain" id="PRO_5035759474" description="Secreted protein" evidence="2">
    <location>
        <begin position="21"/>
        <end position="80"/>
    </location>
</feature>
<reference evidence="3" key="1">
    <citation type="submission" date="2020-12" db="EMBL/GenBank/DDBJ databases">
        <title>WGS assembly of Carya illinoinensis cv. Pawnee.</title>
        <authorList>
            <person name="Platts A."/>
            <person name="Shu S."/>
            <person name="Wright S."/>
            <person name="Barry K."/>
            <person name="Edger P."/>
            <person name="Pires J.C."/>
            <person name="Schmutz J."/>
        </authorList>
    </citation>
    <scope>NUCLEOTIDE SEQUENCE</scope>
    <source>
        <tissue evidence="3">Leaf</tissue>
    </source>
</reference>
<proteinExistence type="predicted"/>
<keyword evidence="2" id="KW-0732">Signal</keyword>
<evidence type="ECO:0000256" key="1">
    <source>
        <dbReference type="SAM" id="MobiDB-lite"/>
    </source>
</evidence>
<evidence type="ECO:0000313" key="3">
    <source>
        <dbReference type="EMBL" id="KAG6636119.1"/>
    </source>
</evidence>
<feature type="region of interest" description="Disordered" evidence="1">
    <location>
        <begin position="61"/>
        <end position="80"/>
    </location>
</feature>
<evidence type="ECO:0000313" key="4">
    <source>
        <dbReference type="Proteomes" id="UP000811609"/>
    </source>
</evidence>
<feature type="compositionally biased region" description="Polar residues" evidence="1">
    <location>
        <begin position="67"/>
        <end position="80"/>
    </location>
</feature>
<dbReference type="EMBL" id="CM031819">
    <property type="protein sequence ID" value="KAG6636119.1"/>
    <property type="molecule type" value="Genomic_DNA"/>
</dbReference>
<accession>A0A8T1NX30</accession>
<protein>
    <recommendedName>
        <fullName evidence="5">Secreted protein</fullName>
    </recommendedName>
</protein>